<keyword evidence="3 6" id="KW-0658">Purine biosynthesis</keyword>
<dbReference type="Gene3D" id="3.40.50.170">
    <property type="entry name" value="Formyl transferase, N-terminal domain"/>
    <property type="match status" value="1"/>
</dbReference>
<dbReference type="Proteomes" id="UP000824037">
    <property type="component" value="Unassembled WGS sequence"/>
</dbReference>
<evidence type="ECO:0000256" key="1">
    <source>
        <dbReference type="ARBA" id="ARBA00005054"/>
    </source>
</evidence>
<dbReference type="InterPro" id="IPR002376">
    <property type="entry name" value="Formyl_transf_N"/>
</dbReference>
<dbReference type="GO" id="GO:0005829">
    <property type="term" value="C:cytosol"/>
    <property type="evidence" value="ECO:0007669"/>
    <property type="project" value="TreeGrafter"/>
</dbReference>
<dbReference type="PANTHER" id="PTHR43369:SF2">
    <property type="entry name" value="PHOSPHORIBOSYLGLYCINAMIDE FORMYLTRANSFERASE"/>
    <property type="match status" value="1"/>
</dbReference>
<feature type="binding site" evidence="6">
    <location>
        <begin position="16"/>
        <end position="18"/>
    </location>
    <ligand>
        <name>N(1)-(5-phospho-beta-D-ribosyl)glycinamide</name>
        <dbReference type="ChEBI" id="CHEBI:143788"/>
    </ligand>
</feature>
<dbReference type="InterPro" id="IPR001555">
    <property type="entry name" value="GART_AS"/>
</dbReference>
<dbReference type="GO" id="GO:0004644">
    <property type="term" value="F:phosphoribosylglycinamide formyltransferase activity"/>
    <property type="evidence" value="ECO:0007669"/>
    <property type="project" value="UniProtKB-UniRule"/>
</dbReference>
<reference evidence="8" key="2">
    <citation type="submission" date="2021-04" db="EMBL/GenBank/DDBJ databases">
        <authorList>
            <person name="Gilroy R."/>
        </authorList>
    </citation>
    <scope>NUCLEOTIDE SEQUENCE</scope>
    <source>
        <strain evidence="8">ChiGjej4B4-7305</strain>
    </source>
</reference>
<feature type="active site" description="Proton donor" evidence="6">
    <location>
        <position position="113"/>
    </location>
</feature>
<dbReference type="InterPro" id="IPR004607">
    <property type="entry name" value="GART"/>
</dbReference>
<dbReference type="AlphaFoldDB" id="A0A9D2EHH2"/>
<dbReference type="CDD" id="cd08645">
    <property type="entry name" value="FMT_core_GART"/>
    <property type="match status" value="1"/>
</dbReference>
<evidence type="ECO:0000313" key="9">
    <source>
        <dbReference type="Proteomes" id="UP000824037"/>
    </source>
</evidence>
<dbReference type="EC" id="2.1.2.2" evidence="6"/>
<dbReference type="FunFam" id="3.40.50.170:FF:000008">
    <property type="entry name" value="Phosphoribosylglycinamide formyltransferase"/>
    <property type="match status" value="1"/>
</dbReference>
<feature type="domain" description="Formyl transferase N-terminal" evidence="7">
    <location>
        <begin position="7"/>
        <end position="185"/>
    </location>
</feature>
<evidence type="ECO:0000256" key="5">
    <source>
        <dbReference type="ARBA" id="ARBA00047664"/>
    </source>
</evidence>
<comment type="similarity">
    <text evidence="4 6">Belongs to the GART family.</text>
</comment>
<dbReference type="PANTHER" id="PTHR43369">
    <property type="entry name" value="PHOSPHORIBOSYLGLYCINAMIDE FORMYLTRANSFERASE"/>
    <property type="match status" value="1"/>
</dbReference>
<evidence type="ECO:0000256" key="2">
    <source>
        <dbReference type="ARBA" id="ARBA00022679"/>
    </source>
</evidence>
<name>A0A9D2EHH2_9MICO</name>
<dbReference type="EMBL" id="DXBY01000296">
    <property type="protein sequence ID" value="HIZ37495.1"/>
    <property type="molecule type" value="Genomic_DNA"/>
</dbReference>
<gene>
    <name evidence="6" type="primary">purN</name>
    <name evidence="8" type="ORF">H9815_17090</name>
</gene>
<keyword evidence="2 6" id="KW-0808">Transferase</keyword>
<organism evidence="8 9">
    <name type="scientific">Candidatus Ruania gallistercoris</name>
    <dbReference type="NCBI Taxonomy" id="2838746"/>
    <lineage>
        <taxon>Bacteria</taxon>
        <taxon>Bacillati</taxon>
        <taxon>Actinomycetota</taxon>
        <taxon>Actinomycetes</taxon>
        <taxon>Micrococcales</taxon>
        <taxon>Ruaniaceae</taxon>
        <taxon>Ruania</taxon>
    </lineage>
</organism>
<dbReference type="SUPFAM" id="SSF53328">
    <property type="entry name" value="Formyltransferase"/>
    <property type="match status" value="1"/>
</dbReference>
<evidence type="ECO:0000259" key="7">
    <source>
        <dbReference type="Pfam" id="PF00551"/>
    </source>
</evidence>
<proteinExistence type="inferred from homology"/>
<sequence length="204" mass="21305">MAVTSQRIVVLISGGGSNLAALLAAADDPTYGAQVVAVGADRPSAAGLQLAAEAGIPTFVCRLGEYPERQAWDAALAAAVAAHEPDLVISAGFLKLVGPTFLAQFGGRYLNTHNSLLPAFPGIHGPRDAVEYGVKLAGATLFVVDEGVDTGAIVAQVAVPVRDDDTEETLTERIKVAERAQLVEQVGRLAREGWRVRGRRVVIG</sequence>
<evidence type="ECO:0000313" key="8">
    <source>
        <dbReference type="EMBL" id="HIZ37495.1"/>
    </source>
</evidence>
<comment type="catalytic activity">
    <reaction evidence="5 6">
        <text>N(1)-(5-phospho-beta-D-ribosyl)glycinamide + (6R)-10-formyltetrahydrofolate = N(2)-formyl-N(1)-(5-phospho-beta-D-ribosyl)glycinamide + (6S)-5,6,7,8-tetrahydrofolate + H(+)</text>
        <dbReference type="Rhea" id="RHEA:15053"/>
        <dbReference type="ChEBI" id="CHEBI:15378"/>
        <dbReference type="ChEBI" id="CHEBI:57453"/>
        <dbReference type="ChEBI" id="CHEBI:143788"/>
        <dbReference type="ChEBI" id="CHEBI:147286"/>
        <dbReference type="ChEBI" id="CHEBI:195366"/>
        <dbReference type="EC" id="2.1.2.2"/>
    </reaction>
</comment>
<reference evidence="8" key="1">
    <citation type="journal article" date="2021" name="PeerJ">
        <title>Extensive microbial diversity within the chicken gut microbiome revealed by metagenomics and culture.</title>
        <authorList>
            <person name="Gilroy R."/>
            <person name="Ravi A."/>
            <person name="Getino M."/>
            <person name="Pursley I."/>
            <person name="Horton D.L."/>
            <person name="Alikhan N.F."/>
            <person name="Baker D."/>
            <person name="Gharbi K."/>
            <person name="Hall N."/>
            <person name="Watson M."/>
            <person name="Adriaenssens E.M."/>
            <person name="Foster-Nyarko E."/>
            <person name="Jarju S."/>
            <person name="Secka A."/>
            <person name="Antonio M."/>
            <person name="Oren A."/>
            <person name="Chaudhuri R.R."/>
            <person name="La Ragione R."/>
            <person name="Hildebrand F."/>
            <person name="Pallen M.J."/>
        </authorList>
    </citation>
    <scope>NUCLEOTIDE SEQUENCE</scope>
    <source>
        <strain evidence="8">ChiGjej4B4-7305</strain>
    </source>
</reference>
<dbReference type="InterPro" id="IPR036477">
    <property type="entry name" value="Formyl_transf_N_sf"/>
</dbReference>
<dbReference type="NCBIfam" id="TIGR00639">
    <property type="entry name" value="PurN"/>
    <property type="match status" value="1"/>
</dbReference>
<comment type="pathway">
    <text evidence="1 6">Purine metabolism; IMP biosynthesis via de novo pathway; N(2)-formyl-N(1)-(5-phospho-D-ribosyl)glycinamide from N(1)-(5-phospho-D-ribosyl)glycinamide (10-formyl THF route): step 1/1.</text>
</comment>
<feature type="binding site" evidence="6">
    <location>
        <position position="111"/>
    </location>
    <ligand>
        <name>(6R)-10-formyltetrahydrofolate</name>
        <dbReference type="ChEBI" id="CHEBI:195366"/>
    </ligand>
</feature>
<dbReference type="HAMAP" id="MF_01930">
    <property type="entry name" value="PurN"/>
    <property type="match status" value="1"/>
</dbReference>
<protein>
    <recommendedName>
        <fullName evidence="6">Phosphoribosylglycinamide formyltransferase</fullName>
        <ecNumber evidence="6">2.1.2.2</ecNumber>
    </recommendedName>
    <alternativeName>
        <fullName evidence="6">5'-phosphoribosylglycinamide transformylase</fullName>
    </alternativeName>
    <alternativeName>
        <fullName evidence="6">GAR transformylase</fullName>
        <shortName evidence="6">GART</shortName>
    </alternativeName>
</protein>
<dbReference type="Pfam" id="PF00551">
    <property type="entry name" value="Formyl_trans_N"/>
    <property type="match status" value="1"/>
</dbReference>
<evidence type="ECO:0000256" key="6">
    <source>
        <dbReference type="HAMAP-Rule" id="MF_01930"/>
    </source>
</evidence>
<evidence type="ECO:0000256" key="3">
    <source>
        <dbReference type="ARBA" id="ARBA00022755"/>
    </source>
</evidence>
<dbReference type="PROSITE" id="PS00373">
    <property type="entry name" value="GART"/>
    <property type="match status" value="1"/>
</dbReference>
<feature type="binding site" evidence="6">
    <location>
        <begin position="94"/>
        <end position="97"/>
    </location>
    <ligand>
        <name>(6R)-10-formyltetrahydrofolate</name>
        <dbReference type="ChEBI" id="CHEBI:195366"/>
    </ligand>
</feature>
<comment type="caution">
    <text evidence="8">The sequence shown here is derived from an EMBL/GenBank/DDBJ whole genome shotgun (WGS) entry which is preliminary data.</text>
</comment>
<accession>A0A9D2EHH2</accession>
<dbReference type="GO" id="GO:0006189">
    <property type="term" value="P:'de novo' IMP biosynthetic process"/>
    <property type="evidence" value="ECO:0007669"/>
    <property type="project" value="UniProtKB-UniRule"/>
</dbReference>
<evidence type="ECO:0000256" key="4">
    <source>
        <dbReference type="ARBA" id="ARBA00038440"/>
    </source>
</evidence>
<feature type="site" description="Raises pKa of active site His" evidence="6">
    <location>
        <position position="149"/>
    </location>
</feature>
<feature type="binding site" evidence="6">
    <location>
        <position position="69"/>
    </location>
    <ligand>
        <name>(6R)-10-formyltetrahydrofolate</name>
        <dbReference type="ChEBI" id="CHEBI:195366"/>
    </ligand>
</feature>
<comment type="function">
    <text evidence="6">Catalyzes the transfer of a formyl group from 10-formyltetrahydrofolate to 5-phospho-ribosyl-glycinamide (GAR), producing 5-phospho-ribosyl-N-formylglycinamide (FGAR) and tetrahydrofolate.</text>
</comment>